<comment type="caution">
    <text evidence="3">The sequence shown here is derived from an EMBL/GenBank/DDBJ whole genome shotgun (WGS) entry which is preliminary data.</text>
</comment>
<feature type="domain" description="Metallo-beta-lactamase" evidence="2">
    <location>
        <begin position="38"/>
        <end position="234"/>
    </location>
</feature>
<evidence type="ECO:0000256" key="1">
    <source>
        <dbReference type="SAM" id="MobiDB-lite"/>
    </source>
</evidence>
<dbReference type="PANTHER" id="PTHR43223">
    <property type="entry name" value="ALKYL/ARYL-SULFATASE"/>
    <property type="match status" value="1"/>
</dbReference>
<dbReference type="Gene3D" id="3.60.15.10">
    <property type="entry name" value="Ribonuclease Z/Hydroxyacylglutathione hydrolase-like"/>
    <property type="match status" value="1"/>
</dbReference>
<dbReference type="InterPro" id="IPR029228">
    <property type="entry name" value="Alkyl_sulf_dimr"/>
</dbReference>
<evidence type="ECO:0000313" key="4">
    <source>
        <dbReference type="Proteomes" id="UP000680206"/>
    </source>
</evidence>
<evidence type="ECO:0000259" key="2">
    <source>
        <dbReference type="SMART" id="SM00849"/>
    </source>
</evidence>
<dbReference type="Pfam" id="PF14863">
    <property type="entry name" value="Alkyl_sulf_dimr"/>
    <property type="match status" value="1"/>
</dbReference>
<dbReference type="InterPro" id="IPR036866">
    <property type="entry name" value="RibonucZ/Hydroxyglut_hydro"/>
</dbReference>
<accession>A0ABS3S031</accession>
<dbReference type="InterPro" id="IPR052195">
    <property type="entry name" value="Bact_Alkyl/Aryl-Sulfatase"/>
</dbReference>
<dbReference type="Gene3D" id="1.25.40.880">
    <property type="entry name" value="Alkyl sulfatase, dimerisation domain"/>
    <property type="match status" value="1"/>
</dbReference>
<protein>
    <submittedName>
        <fullName evidence="3">MBL fold metallo-hydrolase</fullName>
    </submittedName>
</protein>
<name>A0ABS3S031_9ACTN</name>
<dbReference type="SUPFAM" id="SSF56281">
    <property type="entry name" value="Metallo-hydrolase/oxidoreductase"/>
    <property type="match status" value="1"/>
</dbReference>
<dbReference type="EMBL" id="JAGEPF010000021">
    <property type="protein sequence ID" value="MBO2462358.1"/>
    <property type="molecule type" value="Genomic_DNA"/>
</dbReference>
<dbReference type="Pfam" id="PF00753">
    <property type="entry name" value="Lactamase_B"/>
    <property type="match status" value="1"/>
</dbReference>
<proteinExistence type="predicted"/>
<dbReference type="InterPro" id="IPR038536">
    <property type="entry name" value="Alkyl/aryl-sulf_dimr_sf"/>
</dbReference>
<dbReference type="PANTHER" id="PTHR43223:SF2">
    <property type="entry name" value="METALLO-BETA-LACTAMASE DOMAIN-CONTAINING PROTEIN"/>
    <property type="match status" value="1"/>
</dbReference>
<sequence length="429" mass="46986">MDVSRVRETMGPLFDVWSEPAGRAIEVAPRAWSVCAGVVNVGVIETSEGLVLIDTGMRNEADRLRALVREVTSAPLALVVYTHGHIDHAFGLGPWLAEGAAPRIVAHRNLVERFRRYERTSELNSEINARQSGGPRTWWPETAADFHRPDTVYDDRLALRLGGEEIHLRHAKGETDDCTWVWLPGRGLLCPGDLWVSVCPNAGNPQKVQRYAEDWADAAEEMAALGTAAMVPGHGMPVTGADAIRERWLDLAALLRHIIDYTIDALNAGRTPEEIVHGLRLPADLAAKPYLRPYHDRPEFIVRNLIRLYGGWWDRRPANLLAAPVAEQAREFVALAGGAGPVVDRARALAGDDLPLACHLAEWAALADPGDAGAHRCVADLFAMRLAAETSFQARGIYREAVTRAEQALTAARPRRGDGGGPGREDLPR</sequence>
<reference evidence="3 4" key="1">
    <citation type="submission" date="2021-03" db="EMBL/GenBank/DDBJ databases">
        <title>Actinomadura violae sp. nov., isolated from lichen in Thailand.</title>
        <authorList>
            <person name="Kanchanasin P."/>
            <person name="Saeng-In P."/>
            <person name="Phongsopitanun W."/>
            <person name="Yuki M."/>
            <person name="Kudo T."/>
            <person name="Ohkuma M."/>
            <person name="Tanasupawat S."/>
        </authorList>
    </citation>
    <scope>NUCLEOTIDE SEQUENCE [LARGE SCALE GENOMIC DNA]</scope>
    <source>
        <strain evidence="3 4">LCR2-06</strain>
    </source>
</reference>
<dbReference type="RefSeq" id="WP_208246536.1">
    <property type="nucleotide sequence ID" value="NZ_JAGEPF010000021.1"/>
</dbReference>
<feature type="compositionally biased region" description="Basic and acidic residues" evidence="1">
    <location>
        <begin position="415"/>
        <end position="429"/>
    </location>
</feature>
<feature type="region of interest" description="Disordered" evidence="1">
    <location>
        <begin position="409"/>
        <end position="429"/>
    </location>
</feature>
<evidence type="ECO:0000313" key="3">
    <source>
        <dbReference type="EMBL" id="MBO2462358.1"/>
    </source>
</evidence>
<keyword evidence="4" id="KW-1185">Reference proteome</keyword>
<organism evidence="3 4">
    <name type="scientific">Actinomadura violacea</name>
    <dbReference type="NCBI Taxonomy" id="2819934"/>
    <lineage>
        <taxon>Bacteria</taxon>
        <taxon>Bacillati</taxon>
        <taxon>Actinomycetota</taxon>
        <taxon>Actinomycetes</taxon>
        <taxon>Streptosporangiales</taxon>
        <taxon>Thermomonosporaceae</taxon>
        <taxon>Actinomadura</taxon>
    </lineage>
</organism>
<dbReference type="Proteomes" id="UP000680206">
    <property type="component" value="Unassembled WGS sequence"/>
</dbReference>
<dbReference type="SMART" id="SM00849">
    <property type="entry name" value="Lactamase_B"/>
    <property type="match status" value="1"/>
</dbReference>
<gene>
    <name evidence="3" type="ORF">J4709_32780</name>
</gene>
<dbReference type="InterPro" id="IPR001279">
    <property type="entry name" value="Metallo-B-lactamas"/>
</dbReference>